<evidence type="ECO:0000259" key="8">
    <source>
        <dbReference type="Pfam" id="PF02431"/>
    </source>
</evidence>
<accession>A0A199VWD3</accession>
<dbReference type="GO" id="GO:0045430">
    <property type="term" value="F:chalcone isomerase activity"/>
    <property type="evidence" value="ECO:0007669"/>
    <property type="project" value="UniProtKB-EC"/>
</dbReference>
<evidence type="ECO:0000256" key="5">
    <source>
        <dbReference type="ARBA" id="ARBA00025429"/>
    </source>
</evidence>
<reference evidence="9 10" key="1">
    <citation type="journal article" date="2016" name="DNA Res.">
        <title>The draft genome of MD-2 pineapple using hybrid error correction of long reads.</title>
        <authorList>
            <person name="Redwan R.M."/>
            <person name="Saidin A."/>
            <person name="Kumar S.V."/>
        </authorList>
    </citation>
    <scope>NUCLEOTIDE SEQUENCE [LARGE SCALE GENOMIC DNA]</scope>
    <source>
        <strain evidence="10">cv. MD2</strain>
        <tissue evidence="9">Leaf</tissue>
    </source>
</reference>
<proteinExistence type="inferred from homology"/>
<dbReference type="Gene3D" id="1.10.890.20">
    <property type="match status" value="1"/>
</dbReference>
<dbReference type="STRING" id="4615.A0A199VWD3"/>
<comment type="catalytic activity">
    <reaction evidence="6">
        <text>a chalcone = a flavanone.</text>
        <dbReference type="EC" id="5.5.1.6"/>
    </reaction>
</comment>
<organism evidence="9 10">
    <name type="scientific">Ananas comosus</name>
    <name type="common">Pineapple</name>
    <name type="synonym">Ananas ananas</name>
    <dbReference type="NCBI Taxonomy" id="4615"/>
    <lineage>
        <taxon>Eukaryota</taxon>
        <taxon>Viridiplantae</taxon>
        <taxon>Streptophyta</taxon>
        <taxon>Embryophyta</taxon>
        <taxon>Tracheophyta</taxon>
        <taxon>Spermatophyta</taxon>
        <taxon>Magnoliopsida</taxon>
        <taxon>Liliopsida</taxon>
        <taxon>Poales</taxon>
        <taxon>Bromeliaceae</taxon>
        <taxon>Bromelioideae</taxon>
        <taxon>Ananas</taxon>
    </lineage>
</organism>
<dbReference type="PANTHER" id="PTHR28039:SF8">
    <property type="entry name" value="CHALCONE--FLAVANONE ISOMERASE 1-RELATED"/>
    <property type="match status" value="1"/>
</dbReference>
<name>A0A199VWD3_ANACO</name>
<dbReference type="InterPro" id="IPR016089">
    <property type="entry name" value="Chalcone_isomerase_bundle_sf"/>
</dbReference>
<dbReference type="Pfam" id="PF02431">
    <property type="entry name" value="Chalcone"/>
    <property type="match status" value="1"/>
</dbReference>
<evidence type="ECO:0000256" key="2">
    <source>
        <dbReference type="ARBA" id="ARBA00007166"/>
    </source>
</evidence>
<dbReference type="InterPro" id="IPR036298">
    <property type="entry name" value="Chalcone_isomerase_sf"/>
</dbReference>
<keyword evidence="4" id="KW-0284">Flavonoid biosynthesis</keyword>
<keyword evidence="3 9" id="KW-0413">Isomerase</keyword>
<dbReference type="AlphaFoldDB" id="A0A199VWD3"/>
<dbReference type="GO" id="GO:0009813">
    <property type="term" value="P:flavonoid biosynthetic process"/>
    <property type="evidence" value="ECO:0007669"/>
    <property type="project" value="UniProtKB-UniPathway"/>
</dbReference>
<evidence type="ECO:0000256" key="6">
    <source>
        <dbReference type="ARBA" id="ARBA00034056"/>
    </source>
</evidence>
<dbReference type="UniPathway" id="UPA00154"/>
<gene>
    <name evidence="9" type="ORF">ACMD2_09400</name>
</gene>
<comment type="caution">
    <text evidence="9">The sequence shown here is derived from an EMBL/GenBank/DDBJ whole genome shotgun (WGS) entry which is preliminary data.</text>
</comment>
<protein>
    <recommendedName>
        <fullName evidence="7">Chalcone-flavonone isomerase family protein</fullName>
    </recommendedName>
</protein>
<dbReference type="Proteomes" id="UP000092600">
    <property type="component" value="Unassembled WGS sequence"/>
</dbReference>
<dbReference type="PANTHER" id="PTHR28039">
    <property type="entry name" value="CHALCONE--FLAVONONE ISOMERASE 1-RELATED"/>
    <property type="match status" value="1"/>
</dbReference>
<evidence type="ECO:0000256" key="7">
    <source>
        <dbReference type="RuleBase" id="RU361158"/>
    </source>
</evidence>
<sequence>MAEAPIVVVPKLEIEGITFPAVTSPPRSSSSSPLFLAGAGARGLEIGGRFVNFTAIGVYLEEGALRSLAGKWGGAAAEELAGDEHFYRDIVAGPFEKFTRVTMLLPLTGQQYSEKVAENCLAHWKAAGVYTEAEGAAVDKFKEAFKAETFPPGSSILFTHSPSGSLTIAFSSDSSVLEVGNAVIENRALCEAILESIIGEHGVSPATKRSLALRVSELLKEFGGAKEAEVEKPVEVSA</sequence>
<comment type="pathway">
    <text evidence="1">Secondary metabolite biosynthesis; flavonoid biosynthesis.</text>
</comment>
<dbReference type="SUPFAM" id="SSF54626">
    <property type="entry name" value="Chalcone isomerase"/>
    <property type="match status" value="1"/>
</dbReference>
<evidence type="ECO:0000313" key="9">
    <source>
        <dbReference type="EMBL" id="OAY81246.1"/>
    </source>
</evidence>
<dbReference type="Gene3D" id="3.50.70.10">
    <property type="match status" value="2"/>
</dbReference>
<evidence type="ECO:0000313" key="10">
    <source>
        <dbReference type="Proteomes" id="UP000092600"/>
    </source>
</evidence>
<evidence type="ECO:0000256" key="1">
    <source>
        <dbReference type="ARBA" id="ARBA00004966"/>
    </source>
</evidence>
<comment type="similarity">
    <text evidence="2 7">Belongs to the chalcone isomerase family.</text>
</comment>
<dbReference type="InterPro" id="IPR044164">
    <property type="entry name" value="CFI"/>
</dbReference>
<dbReference type="InterPro" id="IPR016088">
    <property type="entry name" value="Chalcone_isomerase_3-sand"/>
</dbReference>
<feature type="domain" description="Chalcone isomerase" evidence="8">
    <location>
        <begin position="14"/>
        <end position="218"/>
    </location>
</feature>
<dbReference type="EMBL" id="LSRQ01000699">
    <property type="protein sequence ID" value="OAY81246.1"/>
    <property type="molecule type" value="Genomic_DNA"/>
</dbReference>
<comment type="function">
    <text evidence="5">Catalyzes the intramolecular cyclization of bicyclic chalcones into tricyclic (S)-flavanones. Responsible for the isomerization of 4,2',4',6'-tetrahydroxychalcone (also termed chalcone) into naringenin.</text>
</comment>
<evidence type="ECO:0000256" key="3">
    <source>
        <dbReference type="ARBA" id="ARBA00023235"/>
    </source>
</evidence>
<dbReference type="InterPro" id="IPR016087">
    <property type="entry name" value="Chalcone_isomerase"/>
</dbReference>
<evidence type="ECO:0000256" key="4">
    <source>
        <dbReference type="ARBA" id="ARBA00023241"/>
    </source>
</evidence>